<keyword evidence="1" id="KW-1133">Transmembrane helix</keyword>
<name>A0ABZ0W793_9BACT</name>
<organism evidence="2 3">
    <name type="scientific">Niabella yanshanensis</name>
    <dbReference type="NCBI Taxonomy" id="577386"/>
    <lineage>
        <taxon>Bacteria</taxon>
        <taxon>Pseudomonadati</taxon>
        <taxon>Bacteroidota</taxon>
        <taxon>Chitinophagia</taxon>
        <taxon>Chitinophagales</taxon>
        <taxon>Chitinophagaceae</taxon>
        <taxon>Niabella</taxon>
    </lineage>
</organism>
<gene>
    <name evidence="2" type="ORF">U0035_03270</name>
</gene>
<keyword evidence="3" id="KW-1185">Reference proteome</keyword>
<dbReference type="EMBL" id="CP139960">
    <property type="protein sequence ID" value="WQD39168.1"/>
    <property type="molecule type" value="Genomic_DNA"/>
</dbReference>
<feature type="transmembrane region" description="Helical" evidence="1">
    <location>
        <begin position="98"/>
        <end position="116"/>
    </location>
</feature>
<feature type="transmembrane region" description="Helical" evidence="1">
    <location>
        <begin position="37"/>
        <end position="59"/>
    </location>
</feature>
<sequence>MKKQVKLSRSLMTIALVTVTILMIPFVAMQFTSEVNWSVADFLIMGALISGTGLTYVLINRFAPNWVYRIAIIVALGTTFLMIWANMAVGLIGSGPNAGNIMYAAIVLVVVIGILFSRLRSSGMERTMYAMVSSLIILTGIALLSGMNHYPGSSSSEIVSVGAFFAALFLLSGLLFHAAKNPGLAQPAS</sequence>
<feature type="transmembrane region" description="Helical" evidence="1">
    <location>
        <begin position="12"/>
        <end position="31"/>
    </location>
</feature>
<keyword evidence="1" id="KW-0812">Transmembrane</keyword>
<dbReference type="Proteomes" id="UP001325680">
    <property type="component" value="Chromosome"/>
</dbReference>
<feature type="transmembrane region" description="Helical" evidence="1">
    <location>
        <begin position="158"/>
        <end position="179"/>
    </location>
</feature>
<evidence type="ECO:0000313" key="3">
    <source>
        <dbReference type="Proteomes" id="UP001325680"/>
    </source>
</evidence>
<feature type="transmembrane region" description="Helical" evidence="1">
    <location>
        <begin position="128"/>
        <end position="146"/>
    </location>
</feature>
<keyword evidence="1" id="KW-0472">Membrane</keyword>
<proteinExistence type="predicted"/>
<dbReference type="RefSeq" id="WP_114792913.1">
    <property type="nucleotide sequence ID" value="NZ_CP139960.1"/>
</dbReference>
<feature type="transmembrane region" description="Helical" evidence="1">
    <location>
        <begin position="66"/>
        <end position="92"/>
    </location>
</feature>
<accession>A0ABZ0W793</accession>
<evidence type="ECO:0000313" key="2">
    <source>
        <dbReference type="EMBL" id="WQD39168.1"/>
    </source>
</evidence>
<reference evidence="2 3" key="1">
    <citation type="submission" date="2023-12" db="EMBL/GenBank/DDBJ databases">
        <title>Genome sequencing and assembly of bacterial species from a model synthetic community.</title>
        <authorList>
            <person name="Hogle S.L."/>
        </authorList>
    </citation>
    <scope>NUCLEOTIDE SEQUENCE [LARGE SCALE GENOMIC DNA]</scope>
    <source>
        <strain evidence="2 3">HAMBI_3031</strain>
    </source>
</reference>
<evidence type="ECO:0000256" key="1">
    <source>
        <dbReference type="SAM" id="Phobius"/>
    </source>
</evidence>
<protein>
    <submittedName>
        <fullName evidence="2">Uncharacterized protein</fullName>
    </submittedName>
</protein>